<dbReference type="PANTHER" id="PTHR34979">
    <property type="entry name" value="INNER MEMBRANE PROTEIN YGAZ"/>
    <property type="match status" value="1"/>
</dbReference>
<evidence type="ECO:0000313" key="10">
    <source>
        <dbReference type="Proteomes" id="UP001441944"/>
    </source>
</evidence>
<keyword evidence="4" id="KW-1003">Cell membrane</keyword>
<feature type="transmembrane region" description="Helical" evidence="8">
    <location>
        <begin position="165"/>
        <end position="182"/>
    </location>
</feature>
<evidence type="ECO:0000256" key="2">
    <source>
        <dbReference type="ARBA" id="ARBA00010735"/>
    </source>
</evidence>
<keyword evidence="6 8" id="KW-1133">Transmembrane helix</keyword>
<feature type="transmembrane region" description="Helical" evidence="8">
    <location>
        <begin position="189"/>
        <end position="207"/>
    </location>
</feature>
<organism evidence="9 10">
    <name type="scientific">Pseudophaeobacter arcticus</name>
    <dbReference type="NCBI Taxonomy" id="385492"/>
    <lineage>
        <taxon>Bacteria</taxon>
        <taxon>Pseudomonadati</taxon>
        <taxon>Pseudomonadota</taxon>
        <taxon>Alphaproteobacteria</taxon>
        <taxon>Rhodobacterales</taxon>
        <taxon>Paracoccaceae</taxon>
        <taxon>Pseudophaeobacter</taxon>
    </lineage>
</organism>
<comment type="caution">
    <text evidence="9">The sequence shown here is derived from an EMBL/GenBank/DDBJ whole genome shotgun (WGS) entry which is preliminary data.</text>
</comment>
<dbReference type="PANTHER" id="PTHR34979:SF1">
    <property type="entry name" value="INNER MEMBRANE PROTEIN YGAZ"/>
    <property type="match status" value="1"/>
</dbReference>
<accession>A0ABQ0AIZ5</accession>
<evidence type="ECO:0000256" key="6">
    <source>
        <dbReference type="ARBA" id="ARBA00022989"/>
    </source>
</evidence>
<reference evidence="9 10" key="1">
    <citation type="submission" date="2024-04" db="EMBL/GenBank/DDBJ databases">
        <title>Draft genome sequence of Pseudophaeobacter arcticus NBRC 116598.</title>
        <authorList>
            <person name="Miyakawa T."/>
            <person name="Kusuya Y."/>
            <person name="Miura T."/>
        </authorList>
    </citation>
    <scope>NUCLEOTIDE SEQUENCE [LARGE SCALE GENOMIC DNA]</scope>
    <source>
        <strain evidence="9 10">SU-CL00105</strain>
    </source>
</reference>
<evidence type="ECO:0000256" key="5">
    <source>
        <dbReference type="ARBA" id="ARBA00022692"/>
    </source>
</evidence>
<evidence type="ECO:0000256" key="7">
    <source>
        <dbReference type="ARBA" id="ARBA00023136"/>
    </source>
</evidence>
<keyword evidence="3" id="KW-0813">Transport</keyword>
<evidence type="ECO:0000256" key="8">
    <source>
        <dbReference type="SAM" id="Phobius"/>
    </source>
</evidence>
<name>A0ABQ0AIZ5_9RHOB</name>
<comment type="similarity">
    <text evidence="2">Belongs to the AzlC family.</text>
</comment>
<comment type="subcellular location">
    <subcellularLocation>
        <location evidence="1">Cell membrane</location>
        <topology evidence="1">Multi-pass membrane protein</topology>
    </subcellularLocation>
</comment>
<evidence type="ECO:0000313" key="9">
    <source>
        <dbReference type="EMBL" id="GAA6195813.1"/>
    </source>
</evidence>
<feature type="transmembrane region" description="Helical" evidence="8">
    <location>
        <begin position="135"/>
        <end position="159"/>
    </location>
</feature>
<sequence>MAITTTKSLFWKGLRDSLPFLLVASPFGLLFGVLAAEAGLNVLEALAFSLAVFAGAAQFTALQLLQENTPLLIVLVSALAVNLRMGMYSASLTPYLGDAPMWQRACAAYMTVDQSYALSIVKFETEPEMTTPQRMAYFFGTTSVIAPSWMIATVVGALVGAQIPASWGLDFVLPLAFLAMIGPMLRTPAHMVACFVAIVAALPATLMPHNLGLIVAGLAGMMAGAQTELWLERKAARRTPSRSASQETSS</sequence>
<dbReference type="EMBL" id="BAABWU010000003">
    <property type="protein sequence ID" value="GAA6195813.1"/>
    <property type="molecule type" value="Genomic_DNA"/>
</dbReference>
<evidence type="ECO:0000256" key="4">
    <source>
        <dbReference type="ARBA" id="ARBA00022475"/>
    </source>
</evidence>
<proteinExistence type="inferred from homology"/>
<keyword evidence="5 8" id="KW-0812">Transmembrane</keyword>
<dbReference type="Pfam" id="PF03591">
    <property type="entry name" value="AzlC"/>
    <property type="match status" value="1"/>
</dbReference>
<protein>
    <submittedName>
        <fullName evidence="9">AzlC family ABC transporter permease</fullName>
    </submittedName>
</protein>
<evidence type="ECO:0000256" key="3">
    <source>
        <dbReference type="ARBA" id="ARBA00022448"/>
    </source>
</evidence>
<dbReference type="Proteomes" id="UP001441944">
    <property type="component" value="Unassembled WGS sequence"/>
</dbReference>
<dbReference type="RefSeq" id="WP_297341739.1">
    <property type="nucleotide sequence ID" value="NZ_BAABWU010000003.1"/>
</dbReference>
<gene>
    <name evidence="9" type="ORF">NBRC116598_12570</name>
</gene>
<evidence type="ECO:0000256" key="1">
    <source>
        <dbReference type="ARBA" id="ARBA00004651"/>
    </source>
</evidence>
<keyword evidence="10" id="KW-1185">Reference proteome</keyword>
<keyword evidence="7 8" id="KW-0472">Membrane</keyword>
<dbReference type="InterPro" id="IPR011606">
    <property type="entry name" value="Brnchd-chn_aa_trnsp_permease"/>
</dbReference>